<feature type="domain" description="AprE-like beta-barrel" evidence="2">
    <location>
        <begin position="298"/>
        <end position="389"/>
    </location>
</feature>
<comment type="caution">
    <text evidence="3">The sequence shown here is derived from an EMBL/GenBank/DDBJ whole genome shotgun (WGS) entry which is preliminary data.</text>
</comment>
<evidence type="ECO:0000313" key="3">
    <source>
        <dbReference type="EMBL" id="KTT73589.1"/>
    </source>
</evidence>
<proteinExistence type="predicted"/>
<protein>
    <recommendedName>
        <fullName evidence="2">AprE-like beta-barrel domain-containing protein</fullName>
    </recommendedName>
</protein>
<dbReference type="InterPro" id="IPR058982">
    <property type="entry name" value="Beta-barrel_AprE"/>
</dbReference>
<dbReference type="RefSeq" id="WP_153002901.1">
    <property type="nucleotide sequence ID" value="NZ_LDTD01000018.1"/>
</dbReference>
<feature type="transmembrane region" description="Helical" evidence="1">
    <location>
        <begin position="28"/>
        <end position="46"/>
    </location>
</feature>
<dbReference type="InterPro" id="IPR050739">
    <property type="entry name" value="MFP"/>
</dbReference>
<dbReference type="AlphaFoldDB" id="A0A147I551"/>
<keyword evidence="1" id="KW-0812">Transmembrane</keyword>
<dbReference type="PRINTS" id="PR01490">
    <property type="entry name" value="RTXTOXIND"/>
</dbReference>
<dbReference type="PANTHER" id="PTHR30386">
    <property type="entry name" value="MEMBRANE FUSION SUBUNIT OF EMRAB-TOLC MULTIDRUG EFFLUX PUMP"/>
    <property type="match status" value="1"/>
</dbReference>
<dbReference type="Gene3D" id="2.40.30.170">
    <property type="match status" value="1"/>
</dbReference>
<accession>A0A147I551</accession>
<evidence type="ECO:0000259" key="2">
    <source>
        <dbReference type="Pfam" id="PF26002"/>
    </source>
</evidence>
<name>A0A147I551_9SPHN</name>
<evidence type="ECO:0000256" key="1">
    <source>
        <dbReference type="SAM" id="Phobius"/>
    </source>
</evidence>
<evidence type="ECO:0000313" key="4">
    <source>
        <dbReference type="Proteomes" id="UP000072867"/>
    </source>
</evidence>
<dbReference type="PANTHER" id="PTHR30386:SF28">
    <property type="entry name" value="EXPORTED PROTEIN"/>
    <property type="match status" value="1"/>
</dbReference>
<keyword evidence="1" id="KW-1133">Transmembrane helix</keyword>
<sequence>MFRQEAQLAQKDRLHGDVSLALPVSWQLIGYGFLSLLVTAVVFLFLGSYARVETVGGQVEPDLGAAQIVPSRAGIITGIAVKEGERVSSSAPLVSIRVEEMERTGGTGPAQVLTALGEQDAQLAAQERSTLSSARATRQRLAAQIGGLHAEIAALDEQIATQRSLVNVAQGDYDRSQTIATKGFLSRRDLQAREETLLGRQQQLASLGQARADKQAGLMEASRAIEEAGRTAQATAAGIAGDRASVAQRRFDVEASRGYTLTAPIAGVVTAVTARIGQPAQGNAPLMTIVPAGAKLQAQLYVPTQAAGFLSVGQGVRLQVDAFPYERFGSVLATVERISSAAINRTNANGQSEPVYLVIAAIKDPRIYAFGRFHRLQPDMTLTARIVTERRSLAEWLFEPILAVRRR</sequence>
<dbReference type="Proteomes" id="UP000072867">
    <property type="component" value="Unassembled WGS sequence"/>
</dbReference>
<dbReference type="EMBL" id="LDTD01000018">
    <property type="protein sequence ID" value="KTT73589.1"/>
    <property type="molecule type" value="Genomic_DNA"/>
</dbReference>
<reference evidence="3 4" key="1">
    <citation type="journal article" date="2016" name="Front. Microbiol.">
        <title>Genomic Resource of Rice Seed Associated Bacteria.</title>
        <authorList>
            <person name="Midha S."/>
            <person name="Bansal K."/>
            <person name="Sharma S."/>
            <person name="Kumar N."/>
            <person name="Patil P.P."/>
            <person name="Chaudhry V."/>
            <person name="Patil P.B."/>
        </authorList>
    </citation>
    <scope>NUCLEOTIDE SEQUENCE [LARGE SCALE GENOMIC DNA]</scope>
    <source>
        <strain evidence="3 4">NS319</strain>
    </source>
</reference>
<dbReference type="PATRIC" id="fig|33051.3.peg.1198"/>
<keyword evidence="1" id="KW-0472">Membrane</keyword>
<gene>
    <name evidence="3" type="ORF">NS319_02965</name>
</gene>
<dbReference type="Pfam" id="PF26002">
    <property type="entry name" value="Beta-barrel_AprE"/>
    <property type="match status" value="1"/>
</dbReference>
<organism evidence="3 4">
    <name type="scientific">Sphingomonas sanguinis</name>
    <dbReference type="NCBI Taxonomy" id="33051"/>
    <lineage>
        <taxon>Bacteria</taxon>
        <taxon>Pseudomonadati</taxon>
        <taxon>Pseudomonadota</taxon>
        <taxon>Alphaproteobacteria</taxon>
        <taxon>Sphingomonadales</taxon>
        <taxon>Sphingomonadaceae</taxon>
        <taxon>Sphingomonas</taxon>
    </lineage>
</organism>